<sequence>MEDKNMTEYLHVTFGSRTVLQDVRNQHLDHKLLLTVDEEDKERYQLLEKTTNKKSIFAMPTTYEILAARGDTSDLRGWMNFTFITLNDMERDNFIRRYQAYEEGMTEPGFISSYLLQRNDNSHQIVMLSTWNMKTDWENWQAKKDFPLRQYESSNSLYGLMRKQYSFAAFSKQVF</sequence>
<dbReference type="Gene3D" id="3.30.70.100">
    <property type="match status" value="1"/>
</dbReference>
<evidence type="ECO:0000259" key="1">
    <source>
        <dbReference type="Pfam" id="PF03992"/>
    </source>
</evidence>
<reference evidence="2 3" key="1">
    <citation type="submission" date="2017-04" db="EMBL/GenBank/DDBJ databases">
        <title>Weissella cibaria strain m2 complete genome.</title>
        <authorList>
            <person name="Pan Q."/>
            <person name="Tan M."/>
            <person name="Yao F."/>
            <person name="Su S."/>
        </authorList>
    </citation>
    <scope>NUCLEOTIDE SEQUENCE [LARGE SCALE GENOMIC DNA]</scope>
    <source>
        <strain evidence="2 3">M2</strain>
    </source>
</reference>
<dbReference type="InterPro" id="IPR011008">
    <property type="entry name" value="Dimeric_a/b-barrel"/>
</dbReference>
<dbReference type="InterPro" id="IPR007138">
    <property type="entry name" value="ABM_dom"/>
</dbReference>
<feature type="domain" description="ABM" evidence="1">
    <location>
        <begin position="88"/>
        <end position="146"/>
    </location>
</feature>
<organism evidence="2 3">
    <name type="scientific">Weissella cibaria</name>
    <dbReference type="NCBI Taxonomy" id="137591"/>
    <lineage>
        <taxon>Bacteria</taxon>
        <taxon>Bacillati</taxon>
        <taxon>Bacillota</taxon>
        <taxon>Bacilli</taxon>
        <taxon>Lactobacillales</taxon>
        <taxon>Lactobacillaceae</taxon>
        <taxon>Weissella</taxon>
    </lineage>
</organism>
<proteinExistence type="predicted"/>
<dbReference type="Pfam" id="PF03992">
    <property type="entry name" value="ABM"/>
    <property type="match status" value="1"/>
</dbReference>
<evidence type="ECO:0000313" key="2">
    <source>
        <dbReference type="EMBL" id="AWF96043.1"/>
    </source>
</evidence>
<accession>A0A2S1KSX8</accession>
<dbReference type="EMBL" id="CP020928">
    <property type="protein sequence ID" value="AWF96043.1"/>
    <property type="molecule type" value="Genomic_DNA"/>
</dbReference>
<dbReference type="AlphaFoldDB" id="A0A2S1KSX8"/>
<protein>
    <recommendedName>
        <fullName evidence="1">ABM domain-containing protein</fullName>
    </recommendedName>
</protein>
<name>A0A2S1KSX8_9LACO</name>
<dbReference type="SUPFAM" id="SSF54909">
    <property type="entry name" value="Dimeric alpha+beta barrel"/>
    <property type="match status" value="1"/>
</dbReference>
<dbReference type="Proteomes" id="UP000244870">
    <property type="component" value="Chromosome"/>
</dbReference>
<evidence type="ECO:0000313" key="3">
    <source>
        <dbReference type="Proteomes" id="UP000244870"/>
    </source>
</evidence>
<gene>
    <name evidence="2" type="ORF">B6254_1661</name>
</gene>